<dbReference type="AlphaFoldDB" id="A0A385YUD9"/>
<keyword evidence="2" id="KW-1185">Reference proteome</keyword>
<dbReference type="PANTHER" id="PTHR36039:SF2">
    <property type="entry name" value="RNA LIGASE_CYCLIC NUCLEOTIDE PHOSPHODIESTERASE FAMILY PROTEIN"/>
    <property type="match status" value="1"/>
</dbReference>
<dbReference type="SUPFAM" id="SSF55144">
    <property type="entry name" value="LigT-like"/>
    <property type="match status" value="1"/>
</dbReference>
<sequence length="183" mass="20724">MYAILANFDDTLDKRIRELWSGLEIAGLTDYASQVADREPHVTLASYENVHVENFKRDMDSYFATQQAFPITFQSLGIFAKTDIIYLAPTVTSSLLQFHQSYYDAFSTYNEGPNSLYVPGKWIPHCTMANHVGKDRIPDILSYLVHQAESLQGMITSISLLETEFSDGKCIRATVIHRTNLTC</sequence>
<dbReference type="EMBL" id="CP032418">
    <property type="protein sequence ID" value="AYC30479.1"/>
    <property type="molecule type" value="Genomic_DNA"/>
</dbReference>
<reference evidence="2" key="1">
    <citation type="submission" date="2018-09" db="EMBL/GenBank/DDBJ databases">
        <authorList>
            <person name="Zhu H."/>
        </authorList>
    </citation>
    <scope>NUCLEOTIDE SEQUENCE [LARGE SCALE GENOMIC DNA]</scope>
    <source>
        <strain evidence="2">K2R23-3</strain>
    </source>
</reference>
<name>A0A385YUD9_9BACL</name>
<dbReference type="GO" id="GO:0016874">
    <property type="term" value="F:ligase activity"/>
    <property type="evidence" value="ECO:0007669"/>
    <property type="project" value="UniProtKB-KW"/>
</dbReference>
<evidence type="ECO:0000313" key="1">
    <source>
        <dbReference type="EMBL" id="AYC30479.1"/>
    </source>
</evidence>
<dbReference type="InterPro" id="IPR009097">
    <property type="entry name" value="Cyclic_Pdiesterase"/>
</dbReference>
<dbReference type="RefSeq" id="WP_119884196.1">
    <property type="nucleotide sequence ID" value="NZ_CP032418.1"/>
</dbReference>
<dbReference type="PANTHER" id="PTHR36039">
    <property type="match status" value="1"/>
</dbReference>
<dbReference type="Proteomes" id="UP000265725">
    <property type="component" value="Chromosome"/>
</dbReference>
<dbReference type="Gene3D" id="3.90.1140.10">
    <property type="entry name" value="Cyclic phosphodiesterase"/>
    <property type="match status" value="1"/>
</dbReference>
<accession>A0A385YUD9</accession>
<dbReference type="Pfam" id="PF13563">
    <property type="entry name" value="2_5_RNA_ligase2"/>
    <property type="match status" value="1"/>
</dbReference>
<protein>
    <submittedName>
        <fullName evidence="1">2'-5' RNA ligase family protein</fullName>
    </submittedName>
</protein>
<gene>
    <name evidence="1" type="ORF">D3873_11790</name>
</gene>
<keyword evidence="1" id="KW-0436">Ligase</keyword>
<proteinExistence type="predicted"/>
<dbReference type="OrthoDB" id="463286at2"/>
<dbReference type="KEGG" id="paek:D3873_11790"/>
<evidence type="ECO:0000313" key="2">
    <source>
        <dbReference type="Proteomes" id="UP000265725"/>
    </source>
</evidence>
<organism evidence="1 2">
    <name type="scientific">Paenisporosarcina cavernae</name>
    <dbReference type="NCBI Taxonomy" id="2320858"/>
    <lineage>
        <taxon>Bacteria</taxon>
        <taxon>Bacillati</taxon>
        <taxon>Bacillota</taxon>
        <taxon>Bacilli</taxon>
        <taxon>Bacillales</taxon>
        <taxon>Caryophanaceae</taxon>
        <taxon>Paenisporosarcina</taxon>
    </lineage>
</organism>